<protein>
    <submittedName>
        <fullName evidence="3">Riboflavin biosynthesis protein PYRR, chloroplastic-like</fullName>
    </submittedName>
</protein>
<dbReference type="EMBL" id="JAKMXF010000133">
    <property type="protein sequence ID" value="KAI6656951.1"/>
    <property type="molecule type" value="Genomic_DNA"/>
</dbReference>
<dbReference type="Gene3D" id="1.10.357.40">
    <property type="entry name" value="YbiA-like"/>
    <property type="match status" value="1"/>
</dbReference>
<keyword evidence="4" id="KW-1185">Reference proteome</keyword>
<comment type="caution">
    <text evidence="3">The sequence shown here is derived from an EMBL/GenBank/DDBJ whole genome shotgun (WGS) entry which is preliminary data.</text>
</comment>
<proteinExistence type="predicted"/>
<evidence type="ECO:0000313" key="4">
    <source>
        <dbReference type="Proteomes" id="UP001165289"/>
    </source>
</evidence>
<sequence>MASEVTPFLCYWITYSKEALFGLSGQKMQFFEGLLNTLCYETDCSDDNTDYNGICCSKECFFYLHDWCVERVHYFTNRKFCRFPGCDTNTKDNHLYCGTKHNGYYDSEFPKGSDHKILLKTVIREGPSWYCSNGGLSNVPLQQMLNSISQITKPPPKQKIQSQGNGKNKTNDTSANFDQIMEFPIDLHNAMIFQTDIGIIPRTPLKEHHLISPYSSSLNWLRQIEGCYWCGRKSEIPTSEGNAFCRYRCYLIFYEWSRCKVCSLTGVDMCMNTGCNKTAADGFDCCSREHTIAIKEKYSQVRIIHSEGLTGPHWYKESDSSQNSIHLSSKIPQQPIVVDNQSNIKVTNNSSTELDITMNSDYNNPFLETISTSKQGANLSTDIYNNITSYNMPHPSTTFTKSTKPITQDHLHTLETDSSIYSKKELGLPQNPFLHYIQESNNMNLPVVYPFTLSRKLTNLLAQYTDVGIIPRNSYNQQASEYSTHNNWRMEITGCYWCELNNTSFHGLTCGKRCWLLFHEWCVRKLETSCGVKLCVLPGCENSRAAGCVCCSLEHIKDISELRGNLSLNIEEEVELILGPKWYSDLSPIHFSRTGAFYEFSIYFPSLLFIQGSIWPSVYHYLCAQKLVGTPYSNRICRMECVSELERWMKRRTCEKWVRPDWERILEQTIYKGVLAKFQQNSILRGLLIMTGMRPLVCRDSSLGDMLVGIREGFKSNQFYSDNSIDVSFVSLPKVPNLKIVSKASLTEDITSDTDITSLRKVQLYSSSDDSDSDY</sequence>
<dbReference type="AlphaFoldDB" id="A0AAV7K9H3"/>
<dbReference type="Pfam" id="PF08719">
    <property type="entry name" value="NADAR"/>
    <property type="match status" value="1"/>
</dbReference>
<gene>
    <name evidence="3" type="ORF">LOD99_16253</name>
</gene>
<evidence type="ECO:0000313" key="3">
    <source>
        <dbReference type="EMBL" id="KAI6656951.1"/>
    </source>
</evidence>
<feature type="region of interest" description="Disordered" evidence="1">
    <location>
        <begin position="152"/>
        <end position="173"/>
    </location>
</feature>
<feature type="compositionally biased region" description="Polar residues" evidence="1">
    <location>
        <begin position="159"/>
        <end position="173"/>
    </location>
</feature>
<dbReference type="CDD" id="cd15457">
    <property type="entry name" value="NADAR"/>
    <property type="match status" value="1"/>
</dbReference>
<organism evidence="3 4">
    <name type="scientific">Oopsacas minuta</name>
    <dbReference type="NCBI Taxonomy" id="111878"/>
    <lineage>
        <taxon>Eukaryota</taxon>
        <taxon>Metazoa</taxon>
        <taxon>Porifera</taxon>
        <taxon>Hexactinellida</taxon>
        <taxon>Hexasterophora</taxon>
        <taxon>Lyssacinosida</taxon>
        <taxon>Leucopsacidae</taxon>
        <taxon>Oopsacas</taxon>
    </lineage>
</organism>
<name>A0AAV7K9H3_9METZ</name>
<dbReference type="InterPro" id="IPR012816">
    <property type="entry name" value="NADAR"/>
</dbReference>
<feature type="domain" description="NADAR" evidence="2">
    <location>
        <begin position="601"/>
        <end position="698"/>
    </location>
</feature>
<evidence type="ECO:0000256" key="1">
    <source>
        <dbReference type="SAM" id="MobiDB-lite"/>
    </source>
</evidence>
<evidence type="ECO:0000259" key="2">
    <source>
        <dbReference type="Pfam" id="PF08719"/>
    </source>
</evidence>
<dbReference type="Proteomes" id="UP001165289">
    <property type="component" value="Unassembled WGS sequence"/>
</dbReference>
<dbReference type="SUPFAM" id="SSF143990">
    <property type="entry name" value="YbiA-like"/>
    <property type="match status" value="1"/>
</dbReference>
<reference evidence="3 4" key="1">
    <citation type="journal article" date="2023" name="BMC Biol.">
        <title>The compact genome of the sponge Oopsacas minuta (Hexactinellida) is lacking key metazoan core genes.</title>
        <authorList>
            <person name="Santini S."/>
            <person name="Schenkelaars Q."/>
            <person name="Jourda C."/>
            <person name="Duchesne M."/>
            <person name="Belahbib H."/>
            <person name="Rocher C."/>
            <person name="Selva M."/>
            <person name="Riesgo A."/>
            <person name="Vervoort M."/>
            <person name="Leys S.P."/>
            <person name="Kodjabachian L."/>
            <person name="Le Bivic A."/>
            <person name="Borchiellini C."/>
            <person name="Claverie J.M."/>
            <person name="Renard E."/>
        </authorList>
    </citation>
    <scope>NUCLEOTIDE SEQUENCE [LARGE SCALE GENOMIC DNA]</scope>
    <source>
        <strain evidence="3">SPO-2</strain>
    </source>
</reference>
<dbReference type="InterPro" id="IPR037238">
    <property type="entry name" value="YbiA-like_sf"/>
</dbReference>
<accession>A0AAV7K9H3</accession>